<dbReference type="InterPro" id="IPR004827">
    <property type="entry name" value="bZIP"/>
</dbReference>
<feature type="region of interest" description="Disordered" evidence="7">
    <location>
        <begin position="218"/>
        <end position="258"/>
    </location>
</feature>
<keyword evidence="8" id="KW-0472">Membrane</keyword>
<keyword evidence="2" id="KW-0805">Transcription regulation</keyword>
<protein>
    <recommendedName>
        <fullName evidence="6">X-box-binding protein 1</fullName>
    </recommendedName>
</protein>
<dbReference type="SUPFAM" id="SSF57959">
    <property type="entry name" value="Leucine zipper domain"/>
    <property type="match status" value="1"/>
</dbReference>
<reference evidence="11" key="1">
    <citation type="submission" date="2025-08" db="UniProtKB">
        <authorList>
            <consortium name="RefSeq"/>
        </authorList>
    </citation>
    <scope>IDENTIFICATION</scope>
</reference>
<keyword evidence="10" id="KW-1185">Reference proteome</keyword>
<dbReference type="RefSeq" id="XP_029651453.1">
    <property type="nucleotide sequence ID" value="XM_029795593.2"/>
</dbReference>
<dbReference type="GO" id="GO:0005634">
    <property type="term" value="C:nucleus"/>
    <property type="evidence" value="ECO:0007669"/>
    <property type="project" value="TreeGrafter"/>
</dbReference>
<keyword evidence="3" id="KW-0238">DNA-binding</keyword>
<keyword evidence="8" id="KW-1133">Transmembrane helix</keyword>
<organism evidence="10 11">
    <name type="scientific">Octopus sinensis</name>
    <name type="common">East Asian common octopus</name>
    <dbReference type="NCBI Taxonomy" id="2607531"/>
    <lineage>
        <taxon>Eukaryota</taxon>
        <taxon>Metazoa</taxon>
        <taxon>Spiralia</taxon>
        <taxon>Lophotrochozoa</taxon>
        <taxon>Mollusca</taxon>
        <taxon>Cephalopoda</taxon>
        <taxon>Coleoidea</taxon>
        <taxon>Octopodiformes</taxon>
        <taxon>Octopoda</taxon>
        <taxon>Incirrata</taxon>
        <taxon>Octopodidae</taxon>
        <taxon>Octopus</taxon>
    </lineage>
</organism>
<feature type="region of interest" description="Disordered" evidence="7">
    <location>
        <begin position="121"/>
        <end position="170"/>
    </location>
</feature>
<feature type="compositionally biased region" description="Low complexity" evidence="7">
    <location>
        <begin position="223"/>
        <end position="258"/>
    </location>
</feature>
<evidence type="ECO:0000256" key="5">
    <source>
        <dbReference type="ARBA" id="ARBA00023242"/>
    </source>
</evidence>
<evidence type="ECO:0000256" key="6">
    <source>
        <dbReference type="ARBA" id="ARBA00040165"/>
    </source>
</evidence>
<dbReference type="CDD" id="cd14691">
    <property type="entry name" value="bZIP_XBP1"/>
    <property type="match status" value="1"/>
</dbReference>
<dbReference type="InterPro" id="IPR046347">
    <property type="entry name" value="bZIP_sf"/>
</dbReference>
<dbReference type="Pfam" id="PF07716">
    <property type="entry name" value="bZIP_2"/>
    <property type="match status" value="1"/>
</dbReference>
<evidence type="ECO:0000256" key="3">
    <source>
        <dbReference type="ARBA" id="ARBA00023125"/>
    </source>
</evidence>
<keyword evidence="5" id="KW-0539">Nucleus</keyword>
<dbReference type="KEGG" id="osn:115224724"/>
<evidence type="ECO:0000313" key="10">
    <source>
        <dbReference type="Proteomes" id="UP000515154"/>
    </source>
</evidence>
<dbReference type="Gene3D" id="1.20.5.170">
    <property type="match status" value="1"/>
</dbReference>
<dbReference type="Proteomes" id="UP000515154">
    <property type="component" value="Linkage group LG26"/>
</dbReference>
<dbReference type="AlphaFoldDB" id="A0A6P7TJ01"/>
<dbReference type="PROSITE" id="PS50217">
    <property type="entry name" value="BZIP"/>
    <property type="match status" value="1"/>
</dbReference>
<feature type="domain" description="BZIP" evidence="9">
    <location>
        <begin position="145"/>
        <end position="208"/>
    </location>
</feature>
<evidence type="ECO:0000256" key="4">
    <source>
        <dbReference type="ARBA" id="ARBA00023163"/>
    </source>
</evidence>
<proteinExistence type="predicted"/>
<evidence type="ECO:0000256" key="2">
    <source>
        <dbReference type="ARBA" id="ARBA00023015"/>
    </source>
</evidence>
<accession>A0A6P7TJ01</accession>
<keyword evidence="8" id="KW-0812">Transmembrane</keyword>
<sequence>MTAIAEFQKPDTLIITTNGGSSTVRRAAIVATSATNGIAQHRPATSVITVKPILKTAPNVCKIQSNVTGLFTTSLLSPKQQQQLVQSQTQLQQQTDKKIVLGPHSENMNVFRLTSTTVADDEDASSIGSDGAPRKRRRLTHLSPEEKIQRRKLKNRVAAQTARDRKKAQMSDMEIAIDKLQTENKKLLQQNQMLQKKTKTLICENAELRERLGQLNNGECDHLSTATTTTTSSRTTSTSSPLSSSSSLSSSTSNYSSNNNNSIANSSLCKSESLSSPVKTESKCLRSAAPIVSLPQKHILMLFHLMIRCSFLAVMMNLASCGNFWMKSAIQNLKTQSLHNQLQILRVLELLSFSQKRIPIPWWGPQQHNWTPSMNL</sequence>
<name>A0A6P7TJ01_9MOLL</name>
<dbReference type="GO" id="GO:0000981">
    <property type="term" value="F:DNA-binding transcription factor activity, RNA polymerase II-specific"/>
    <property type="evidence" value="ECO:0007669"/>
    <property type="project" value="TreeGrafter"/>
</dbReference>
<dbReference type="PANTHER" id="PTHR46542">
    <property type="entry name" value="X-BOX BINDING PROTEIN 1"/>
    <property type="match status" value="1"/>
</dbReference>
<keyword evidence="4" id="KW-0804">Transcription</keyword>
<dbReference type="InterPro" id="IPR052470">
    <property type="entry name" value="ER_Stress-Reg_TF"/>
</dbReference>
<gene>
    <name evidence="11" type="primary">LOC115224724</name>
</gene>
<keyword evidence="1" id="KW-0832">Ubl conjugation</keyword>
<dbReference type="PROSITE" id="PS00036">
    <property type="entry name" value="BZIP_BASIC"/>
    <property type="match status" value="1"/>
</dbReference>
<evidence type="ECO:0000256" key="1">
    <source>
        <dbReference type="ARBA" id="ARBA00022843"/>
    </source>
</evidence>
<dbReference type="SMART" id="SM00338">
    <property type="entry name" value="BRLZ"/>
    <property type="match status" value="1"/>
</dbReference>
<evidence type="ECO:0000259" key="9">
    <source>
        <dbReference type="PROSITE" id="PS50217"/>
    </source>
</evidence>
<evidence type="ECO:0000256" key="7">
    <source>
        <dbReference type="SAM" id="MobiDB-lite"/>
    </source>
</evidence>
<dbReference type="PANTHER" id="PTHR46542:SF1">
    <property type="entry name" value="X-BOX BINDING PROTEIN 1"/>
    <property type="match status" value="1"/>
</dbReference>
<feature type="transmembrane region" description="Helical" evidence="8">
    <location>
        <begin position="299"/>
        <end position="319"/>
    </location>
</feature>
<dbReference type="GO" id="GO:0000977">
    <property type="term" value="F:RNA polymerase II transcription regulatory region sequence-specific DNA binding"/>
    <property type="evidence" value="ECO:0007669"/>
    <property type="project" value="TreeGrafter"/>
</dbReference>
<evidence type="ECO:0000256" key="8">
    <source>
        <dbReference type="SAM" id="Phobius"/>
    </source>
</evidence>
<evidence type="ECO:0000313" key="11">
    <source>
        <dbReference type="RefSeq" id="XP_029651453.1"/>
    </source>
</evidence>